<organism evidence="3 4">
    <name type="scientific">Cocos nucifera</name>
    <name type="common">Coconut palm</name>
    <dbReference type="NCBI Taxonomy" id="13894"/>
    <lineage>
        <taxon>Eukaryota</taxon>
        <taxon>Viridiplantae</taxon>
        <taxon>Streptophyta</taxon>
        <taxon>Embryophyta</taxon>
        <taxon>Tracheophyta</taxon>
        <taxon>Spermatophyta</taxon>
        <taxon>Magnoliopsida</taxon>
        <taxon>Liliopsida</taxon>
        <taxon>Arecaceae</taxon>
        <taxon>Arecoideae</taxon>
        <taxon>Cocoseae</taxon>
        <taxon>Attaleinae</taxon>
        <taxon>Cocos</taxon>
    </lineage>
</organism>
<dbReference type="GO" id="GO:0051707">
    <property type="term" value="P:response to other organism"/>
    <property type="evidence" value="ECO:0007669"/>
    <property type="project" value="UniProtKB-ARBA"/>
</dbReference>
<feature type="domain" description="Bulb-type lectin" evidence="2">
    <location>
        <begin position="29"/>
        <end position="137"/>
    </location>
</feature>
<gene>
    <name evidence="3" type="ORF">COCNU_04G016090</name>
</gene>
<evidence type="ECO:0000256" key="1">
    <source>
        <dbReference type="SAM" id="SignalP"/>
    </source>
</evidence>
<accession>A0A8K0N107</accession>
<name>A0A8K0N107_COCNU</name>
<dbReference type="Proteomes" id="UP000797356">
    <property type="component" value="Chromosome 4"/>
</dbReference>
<evidence type="ECO:0000313" key="3">
    <source>
        <dbReference type="EMBL" id="KAG1339303.1"/>
    </source>
</evidence>
<dbReference type="Gene3D" id="2.90.10.10">
    <property type="entry name" value="Bulb-type lectin domain"/>
    <property type="match status" value="1"/>
</dbReference>
<dbReference type="AlphaFoldDB" id="A0A8K0N107"/>
<sequence>MASTLTPALATLVIFSAIFGLLWPSCMADNILYSGDTLYPGQQLTWGPYALTMQTDCNLVLHDSGRAIWASGTYDKGSNCFLRMQSDGNLVVYGNGNNPLWASNTGGNQGTYVCILQRDRNVVIYGPALWATDTQNVGSPGVIITQHNQNSTVANAAAREPSIRKIAMVAQK</sequence>
<dbReference type="CDD" id="cd00028">
    <property type="entry name" value="B_lectin"/>
    <property type="match status" value="1"/>
</dbReference>
<keyword evidence="4" id="KW-1185">Reference proteome</keyword>
<reference evidence="3" key="2">
    <citation type="submission" date="2019-07" db="EMBL/GenBank/DDBJ databases">
        <authorList>
            <person name="Yang Y."/>
            <person name="Bocs S."/>
            <person name="Baudouin L."/>
        </authorList>
    </citation>
    <scope>NUCLEOTIDE SEQUENCE</scope>
    <source>
        <tissue evidence="3">Spear leaf of Hainan Tall coconut</tissue>
    </source>
</reference>
<reference evidence="3" key="1">
    <citation type="journal article" date="2017" name="Gigascience">
        <title>The genome draft of coconut (Cocos nucifera).</title>
        <authorList>
            <person name="Xiao Y."/>
            <person name="Xu P."/>
            <person name="Fan H."/>
            <person name="Baudouin L."/>
            <person name="Xia W."/>
            <person name="Bocs S."/>
            <person name="Xu J."/>
            <person name="Li Q."/>
            <person name="Guo A."/>
            <person name="Zhou L."/>
            <person name="Li J."/>
            <person name="Wu Y."/>
            <person name="Ma Z."/>
            <person name="Armero A."/>
            <person name="Issali A.E."/>
            <person name="Liu N."/>
            <person name="Peng M."/>
            <person name="Yang Y."/>
        </authorList>
    </citation>
    <scope>NUCLEOTIDE SEQUENCE</scope>
    <source>
        <tissue evidence="3">Spear leaf of Hainan Tall coconut</tissue>
    </source>
</reference>
<comment type="caution">
    <text evidence="3">The sequence shown here is derived from an EMBL/GenBank/DDBJ whole genome shotgun (WGS) entry which is preliminary data.</text>
</comment>
<dbReference type="SUPFAM" id="SSF51110">
    <property type="entry name" value="alpha-D-mannose-specific plant lectins"/>
    <property type="match status" value="1"/>
</dbReference>
<feature type="signal peptide" evidence="1">
    <location>
        <begin position="1"/>
        <end position="28"/>
    </location>
</feature>
<dbReference type="EMBL" id="CM017875">
    <property type="protein sequence ID" value="KAG1339303.1"/>
    <property type="molecule type" value="Genomic_DNA"/>
</dbReference>
<dbReference type="InterPro" id="IPR001480">
    <property type="entry name" value="Bulb-type_lectin_dom"/>
</dbReference>
<feature type="chain" id="PRO_5035438373" evidence="1">
    <location>
        <begin position="29"/>
        <end position="172"/>
    </location>
</feature>
<keyword evidence="1" id="KW-0732">Signal</keyword>
<evidence type="ECO:0000259" key="2">
    <source>
        <dbReference type="PROSITE" id="PS50927"/>
    </source>
</evidence>
<dbReference type="InterPro" id="IPR036426">
    <property type="entry name" value="Bulb-type_lectin_dom_sf"/>
</dbReference>
<dbReference type="SMART" id="SM00108">
    <property type="entry name" value="B_lectin"/>
    <property type="match status" value="1"/>
</dbReference>
<dbReference type="PROSITE" id="PS50927">
    <property type="entry name" value="BULB_LECTIN"/>
    <property type="match status" value="1"/>
</dbReference>
<proteinExistence type="predicted"/>
<dbReference type="OrthoDB" id="418274at2759"/>
<protein>
    <submittedName>
        <fullName evidence="3">Mannose-specific lectin</fullName>
    </submittedName>
</protein>
<evidence type="ECO:0000313" key="4">
    <source>
        <dbReference type="Proteomes" id="UP000797356"/>
    </source>
</evidence>